<proteinExistence type="predicted"/>
<name>G7L3H3_MEDTR</name>
<organism evidence="1 3">
    <name type="scientific">Medicago truncatula</name>
    <name type="common">Barrel medic</name>
    <name type="synonym">Medicago tribuloides</name>
    <dbReference type="NCBI Taxonomy" id="3880"/>
    <lineage>
        <taxon>Eukaryota</taxon>
        <taxon>Viridiplantae</taxon>
        <taxon>Streptophyta</taxon>
        <taxon>Embryophyta</taxon>
        <taxon>Tracheophyta</taxon>
        <taxon>Spermatophyta</taxon>
        <taxon>Magnoliopsida</taxon>
        <taxon>eudicotyledons</taxon>
        <taxon>Gunneridae</taxon>
        <taxon>Pentapetalae</taxon>
        <taxon>rosids</taxon>
        <taxon>fabids</taxon>
        <taxon>Fabales</taxon>
        <taxon>Fabaceae</taxon>
        <taxon>Papilionoideae</taxon>
        <taxon>50 kb inversion clade</taxon>
        <taxon>NPAAA clade</taxon>
        <taxon>Hologalegina</taxon>
        <taxon>IRL clade</taxon>
        <taxon>Trifolieae</taxon>
        <taxon>Medicago</taxon>
    </lineage>
</organism>
<evidence type="ECO:0000313" key="3">
    <source>
        <dbReference type="Proteomes" id="UP000002051"/>
    </source>
</evidence>
<dbReference type="EMBL" id="CM001223">
    <property type="protein sequence ID" value="AES79279.1"/>
    <property type="molecule type" value="Genomic_DNA"/>
</dbReference>
<sequence>MKEEKLDGVTHCLWRPKTNSGGVFRRWIEFSATASCFSEMEGRWQNGSGRWTICLSKMKVDWALGLA</sequence>
<evidence type="ECO:0000313" key="2">
    <source>
        <dbReference type="EnsemblPlants" id="AES79279"/>
    </source>
</evidence>
<dbReference type="PaxDb" id="3880-AES79279"/>
<gene>
    <name evidence="1" type="ordered locus">MTR_7g060660</name>
</gene>
<dbReference type="AlphaFoldDB" id="G7L3H3"/>
<protein>
    <submittedName>
        <fullName evidence="1 2">Uncharacterized protein</fullName>
    </submittedName>
</protein>
<evidence type="ECO:0000313" key="1">
    <source>
        <dbReference type="EMBL" id="AES79279.1"/>
    </source>
</evidence>
<dbReference type="HOGENOM" id="CLU_2816315_0_0_1"/>
<keyword evidence="3" id="KW-1185">Reference proteome</keyword>
<accession>G7L3H3</accession>
<reference evidence="1 3" key="1">
    <citation type="journal article" date="2011" name="Nature">
        <title>The Medicago genome provides insight into the evolution of rhizobial symbioses.</title>
        <authorList>
            <person name="Young N.D."/>
            <person name="Debelle F."/>
            <person name="Oldroyd G.E."/>
            <person name="Geurts R."/>
            <person name="Cannon S.B."/>
            <person name="Udvardi M.K."/>
            <person name="Benedito V.A."/>
            <person name="Mayer K.F."/>
            <person name="Gouzy J."/>
            <person name="Schoof H."/>
            <person name="Van de Peer Y."/>
            <person name="Proost S."/>
            <person name="Cook D.R."/>
            <person name="Meyers B.C."/>
            <person name="Spannagl M."/>
            <person name="Cheung F."/>
            <person name="De Mita S."/>
            <person name="Krishnakumar V."/>
            <person name="Gundlach H."/>
            <person name="Zhou S."/>
            <person name="Mudge J."/>
            <person name="Bharti A.K."/>
            <person name="Murray J.D."/>
            <person name="Naoumkina M.A."/>
            <person name="Rosen B."/>
            <person name="Silverstein K.A."/>
            <person name="Tang H."/>
            <person name="Rombauts S."/>
            <person name="Zhao P.X."/>
            <person name="Zhou P."/>
            <person name="Barbe V."/>
            <person name="Bardou P."/>
            <person name="Bechner M."/>
            <person name="Bellec A."/>
            <person name="Berger A."/>
            <person name="Berges H."/>
            <person name="Bidwell S."/>
            <person name="Bisseling T."/>
            <person name="Choisne N."/>
            <person name="Couloux A."/>
            <person name="Denny R."/>
            <person name="Deshpande S."/>
            <person name="Dai X."/>
            <person name="Doyle J.J."/>
            <person name="Dudez A.M."/>
            <person name="Farmer A.D."/>
            <person name="Fouteau S."/>
            <person name="Franken C."/>
            <person name="Gibelin C."/>
            <person name="Gish J."/>
            <person name="Goldstein S."/>
            <person name="Gonzalez A.J."/>
            <person name="Green P.J."/>
            <person name="Hallab A."/>
            <person name="Hartog M."/>
            <person name="Hua A."/>
            <person name="Humphray S.J."/>
            <person name="Jeong D.H."/>
            <person name="Jing Y."/>
            <person name="Jocker A."/>
            <person name="Kenton S.M."/>
            <person name="Kim D.J."/>
            <person name="Klee K."/>
            <person name="Lai H."/>
            <person name="Lang C."/>
            <person name="Lin S."/>
            <person name="Macmil S.L."/>
            <person name="Magdelenat G."/>
            <person name="Matthews L."/>
            <person name="McCorrison J."/>
            <person name="Monaghan E.L."/>
            <person name="Mun J.H."/>
            <person name="Najar F.Z."/>
            <person name="Nicholson C."/>
            <person name="Noirot C."/>
            <person name="O'Bleness M."/>
            <person name="Paule C.R."/>
            <person name="Poulain J."/>
            <person name="Prion F."/>
            <person name="Qin B."/>
            <person name="Qu C."/>
            <person name="Retzel E.F."/>
            <person name="Riddle C."/>
            <person name="Sallet E."/>
            <person name="Samain S."/>
            <person name="Samson N."/>
            <person name="Sanders I."/>
            <person name="Saurat O."/>
            <person name="Scarpelli C."/>
            <person name="Schiex T."/>
            <person name="Segurens B."/>
            <person name="Severin A.J."/>
            <person name="Sherrier D.J."/>
            <person name="Shi R."/>
            <person name="Sims S."/>
            <person name="Singer S.R."/>
            <person name="Sinharoy S."/>
            <person name="Sterck L."/>
            <person name="Viollet A."/>
            <person name="Wang B.B."/>
            <person name="Wang K."/>
            <person name="Wang M."/>
            <person name="Wang X."/>
            <person name="Warfsmann J."/>
            <person name="Weissenbach J."/>
            <person name="White D.D."/>
            <person name="White J.D."/>
            <person name="Wiley G.B."/>
            <person name="Wincker P."/>
            <person name="Xing Y."/>
            <person name="Yang L."/>
            <person name="Yao Z."/>
            <person name="Ying F."/>
            <person name="Zhai J."/>
            <person name="Zhou L."/>
            <person name="Zuber A."/>
            <person name="Denarie J."/>
            <person name="Dixon R.A."/>
            <person name="May G.D."/>
            <person name="Schwartz D.C."/>
            <person name="Rogers J."/>
            <person name="Quetier F."/>
            <person name="Town C.D."/>
            <person name="Roe B.A."/>
        </authorList>
    </citation>
    <scope>NUCLEOTIDE SEQUENCE [LARGE SCALE GENOMIC DNA]</scope>
    <source>
        <strain evidence="1">A17</strain>
        <strain evidence="2 3">cv. Jemalong A17</strain>
    </source>
</reference>
<dbReference type="EnsemblPlants" id="AES79279">
    <property type="protein sequence ID" value="AES79279"/>
    <property type="gene ID" value="MTR_7g060660"/>
</dbReference>
<reference evidence="2" key="3">
    <citation type="submission" date="2015-04" db="UniProtKB">
        <authorList>
            <consortium name="EnsemblPlants"/>
        </authorList>
    </citation>
    <scope>IDENTIFICATION</scope>
    <source>
        <strain evidence="2">cv. Jemalong A17</strain>
    </source>
</reference>
<reference evidence="1 3" key="2">
    <citation type="journal article" date="2014" name="BMC Genomics">
        <title>An improved genome release (version Mt4.0) for the model legume Medicago truncatula.</title>
        <authorList>
            <person name="Tang H."/>
            <person name="Krishnakumar V."/>
            <person name="Bidwell S."/>
            <person name="Rosen B."/>
            <person name="Chan A."/>
            <person name="Zhou S."/>
            <person name="Gentzbittel L."/>
            <person name="Childs K.L."/>
            <person name="Yandell M."/>
            <person name="Gundlach H."/>
            <person name="Mayer K.F."/>
            <person name="Schwartz D.C."/>
            <person name="Town C.D."/>
        </authorList>
    </citation>
    <scope>GENOME REANNOTATION</scope>
    <source>
        <strain evidence="2 3">cv. Jemalong A17</strain>
    </source>
</reference>
<dbReference type="Proteomes" id="UP000002051">
    <property type="component" value="Unassembled WGS sequence"/>
</dbReference>